<evidence type="ECO:0000313" key="3">
    <source>
        <dbReference type="Proteomes" id="UP000027120"/>
    </source>
</evidence>
<gene>
    <name evidence="2" type="ORF">CISIN_1g002078mg</name>
</gene>
<dbReference type="InterPro" id="IPR021916">
    <property type="entry name" value="DUF3527"/>
</dbReference>
<evidence type="ECO:0000313" key="2">
    <source>
        <dbReference type="EMBL" id="KDO58005.1"/>
    </source>
</evidence>
<dbReference type="PANTHER" id="PTHR31390:SF12">
    <property type="entry name" value="PUTATIVE (DUF3527)-RELATED"/>
    <property type="match status" value="1"/>
</dbReference>
<feature type="region of interest" description="Disordered" evidence="1">
    <location>
        <begin position="1"/>
        <end position="45"/>
    </location>
</feature>
<dbReference type="STRING" id="2711.A0A067EVP3"/>
<feature type="region of interest" description="Disordered" evidence="1">
    <location>
        <begin position="450"/>
        <end position="481"/>
    </location>
</feature>
<protein>
    <recommendedName>
        <fullName evidence="4">DUF3527 domain-containing protein</fullName>
    </recommendedName>
</protein>
<organism evidence="2 3">
    <name type="scientific">Citrus sinensis</name>
    <name type="common">Sweet orange</name>
    <name type="synonym">Citrus aurantium var. sinensis</name>
    <dbReference type="NCBI Taxonomy" id="2711"/>
    <lineage>
        <taxon>Eukaryota</taxon>
        <taxon>Viridiplantae</taxon>
        <taxon>Streptophyta</taxon>
        <taxon>Embryophyta</taxon>
        <taxon>Tracheophyta</taxon>
        <taxon>Spermatophyta</taxon>
        <taxon>Magnoliopsida</taxon>
        <taxon>eudicotyledons</taxon>
        <taxon>Gunneridae</taxon>
        <taxon>Pentapetalae</taxon>
        <taxon>rosids</taxon>
        <taxon>malvids</taxon>
        <taxon>Sapindales</taxon>
        <taxon>Rutaceae</taxon>
        <taxon>Aurantioideae</taxon>
        <taxon>Citrus</taxon>
    </lineage>
</organism>
<accession>A0A067EVP3</accession>
<feature type="compositionally biased region" description="Basic and acidic residues" evidence="1">
    <location>
        <begin position="286"/>
        <end position="301"/>
    </location>
</feature>
<feature type="compositionally biased region" description="Low complexity" evidence="1">
    <location>
        <begin position="456"/>
        <end position="474"/>
    </location>
</feature>
<proteinExistence type="predicted"/>
<dbReference type="EMBL" id="KK784955">
    <property type="protein sequence ID" value="KDO58005.1"/>
    <property type="molecule type" value="Genomic_DNA"/>
</dbReference>
<evidence type="ECO:0000256" key="1">
    <source>
        <dbReference type="SAM" id="MobiDB-lite"/>
    </source>
</evidence>
<keyword evidence="3" id="KW-1185">Reference proteome</keyword>
<evidence type="ECO:0008006" key="4">
    <source>
        <dbReference type="Google" id="ProtNLM"/>
    </source>
</evidence>
<feature type="region of interest" description="Disordered" evidence="1">
    <location>
        <begin position="286"/>
        <end position="309"/>
    </location>
</feature>
<name>A0A067EVP3_CITSI</name>
<sequence>MPYVQPSKKYSDSAANMNSESRQSSKQQQNAKAVKERVPSRQENLNLKYQSKLKVKSTVGTPCGDLPQELRREADGRILVQPNSFGNHQLQYLKGKAIKDDELVKYMSKLPGYLKRMEGGKNIQGKALDVGVLDWARLEEWKFNKKCTMTSGSNNASANTSSLLLKTTTKASTFSSATQGGMHAHQSEQHPLLCPGLNASKKDGHSQGVKPSSQKALNFQNFETSSKSNLGGQGKIPWINKSFDRNNADVTPRKGKTKDYDQKIASEMGNLSMDLGNYGFALNTKEKESSWDGEVEKRKEGAQVSKKNRKALDKKTFADMETSYPKSRSNGHSLGSKEKISAGNVETKIAEKVHESNIDLGHQHLPGELENIVLLFPKGLSQNRSRKECGVPKDENLVEANQNCLSGGRFPPVKRCSVDRSFDIPHSCPLPSEVEGKIKPNLMAHNLSNSQRAELSSDASHSSQYSSTSSAMLSDCEDAEQNTVKHVKENADENLNSLDQEMAVTRSRNQSPSRRFSFSLSRMGRSFSWKESSAVPQLSSSYVSVKSGPVKSEEVSYLDDSSRQKTYGHNRARSSPLRRILDPLLRSKSSNRGHAAETVHPFKGNLSSLNFRPVVDSASLLNKKHEAATTQALLQLTMKNGLPLFKFVVDNNCSVLAATVKNLTSGKDDSGQHYTFYSVNEIKKKAGGWISQGSKQKSCGFVYNVIGQMVSRYHLSNPKSQNLKYMVRESVLFGVELKQVDQASPKVLPDKELAAVVVKMPIESLSHDAEQRYNDMTEKVTECAPLGRCSYSGEIDNSCSTTVILPIGVHGLPKKGAPSPLIQRWKSGGLCDCGGWDVGCKLRILANHNRSCRRPMSLSAFPNSDNFELFEVLTQQSRPIFSMVPLNKEIYSVEFNTSVSLLQAFFISITVLSGQQFSDLSEVNSLYESEAFREEPMMNEKGTKESSLTNIVLGKMPAKYAPNPPHSPVGRV</sequence>
<feature type="compositionally biased region" description="Polar residues" evidence="1">
    <location>
        <begin position="13"/>
        <end position="31"/>
    </location>
</feature>
<reference evidence="2 3" key="1">
    <citation type="submission" date="2014-04" db="EMBL/GenBank/DDBJ databases">
        <authorList>
            <consortium name="International Citrus Genome Consortium"/>
            <person name="Gmitter F."/>
            <person name="Chen C."/>
            <person name="Farmerie W."/>
            <person name="Harkins T."/>
            <person name="Desany B."/>
            <person name="Mohiuddin M."/>
            <person name="Kodira C."/>
            <person name="Borodovsky M."/>
            <person name="Lomsadze A."/>
            <person name="Burns P."/>
            <person name="Jenkins J."/>
            <person name="Prochnik S."/>
            <person name="Shu S."/>
            <person name="Chapman J."/>
            <person name="Pitluck S."/>
            <person name="Schmutz J."/>
            <person name="Rokhsar D."/>
        </authorList>
    </citation>
    <scope>NUCLEOTIDE SEQUENCE</scope>
</reference>
<dbReference type="Pfam" id="PF12043">
    <property type="entry name" value="DUF3527"/>
    <property type="match status" value="1"/>
</dbReference>
<dbReference type="PANTHER" id="PTHR31390">
    <property type="entry name" value="EXPRESSED PROTEIN"/>
    <property type="match status" value="1"/>
</dbReference>
<dbReference type="AlphaFoldDB" id="A0A067EVP3"/>
<dbReference type="Proteomes" id="UP000027120">
    <property type="component" value="Unassembled WGS sequence"/>
</dbReference>